<dbReference type="PANTHER" id="PTHR43918:SF4">
    <property type="entry name" value="CARBOXYLIC ESTER HYDROLASE"/>
    <property type="match status" value="1"/>
</dbReference>
<dbReference type="OrthoDB" id="408631at2759"/>
<dbReference type="Pfam" id="PF00135">
    <property type="entry name" value="COesterase"/>
    <property type="match status" value="1"/>
</dbReference>
<feature type="chain" id="PRO_5016476674" description="Carboxylic ester hydrolase" evidence="4">
    <location>
        <begin position="18"/>
        <end position="517"/>
    </location>
</feature>
<feature type="signal peptide" evidence="4">
    <location>
        <begin position="1"/>
        <end position="17"/>
    </location>
</feature>
<dbReference type="InterPro" id="IPR050654">
    <property type="entry name" value="AChE-related_enzymes"/>
</dbReference>
<gene>
    <name evidence="6" type="ORF">BP5553_06738</name>
</gene>
<evidence type="ECO:0000256" key="1">
    <source>
        <dbReference type="ARBA" id="ARBA00005964"/>
    </source>
</evidence>
<dbReference type="AlphaFoldDB" id="A0A370TKR5"/>
<organism evidence="6 7">
    <name type="scientific">Venustampulla echinocandica</name>
    <dbReference type="NCBI Taxonomy" id="2656787"/>
    <lineage>
        <taxon>Eukaryota</taxon>
        <taxon>Fungi</taxon>
        <taxon>Dikarya</taxon>
        <taxon>Ascomycota</taxon>
        <taxon>Pezizomycotina</taxon>
        <taxon>Leotiomycetes</taxon>
        <taxon>Helotiales</taxon>
        <taxon>Pleuroascaceae</taxon>
        <taxon>Venustampulla</taxon>
    </lineage>
</organism>
<feature type="domain" description="Carboxylesterase type B" evidence="5">
    <location>
        <begin position="23"/>
        <end position="358"/>
    </location>
</feature>
<evidence type="ECO:0000256" key="4">
    <source>
        <dbReference type="RuleBase" id="RU361235"/>
    </source>
</evidence>
<keyword evidence="7" id="KW-1185">Reference proteome</keyword>
<evidence type="ECO:0000256" key="3">
    <source>
        <dbReference type="ARBA" id="ARBA00023157"/>
    </source>
</evidence>
<comment type="similarity">
    <text evidence="1 4">Belongs to the type-B carboxylesterase/lipase family.</text>
</comment>
<proteinExistence type="inferred from homology"/>
<dbReference type="Gene3D" id="3.40.50.1820">
    <property type="entry name" value="alpha/beta hydrolase"/>
    <property type="match status" value="2"/>
</dbReference>
<name>A0A370TKR5_9HELO</name>
<keyword evidence="2 4" id="KW-0378">Hydrolase</keyword>
<dbReference type="InterPro" id="IPR002018">
    <property type="entry name" value="CarbesteraseB"/>
</dbReference>
<dbReference type="Proteomes" id="UP000254866">
    <property type="component" value="Unassembled WGS sequence"/>
</dbReference>
<dbReference type="PROSITE" id="PS00941">
    <property type="entry name" value="CARBOXYLESTERASE_B_2"/>
    <property type="match status" value="1"/>
</dbReference>
<dbReference type="RefSeq" id="XP_031868782.1">
    <property type="nucleotide sequence ID" value="XM_032015361.1"/>
</dbReference>
<dbReference type="GO" id="GO:0004104">
    <property type="term" value="F:cholinesterase activity"/>
    <property type="evidence" value="ECO:0007669"/>
    <property type="project" value="InterPro"/>
</dbReference>
<dbReference type="PANTHER" id="PTHR43918">
    <property type="entry name" value="ACETYLCHOLINESTERASE"/>
    <property type="match status" value="1"/>
</dbReference>
<dbReference type="EC" id="3.1.1.-" evidence="4"/>
<reference evidence="6 7" key="1">
    <citation type="journal article" date="2018" name="IMA Fungus">
        <title>IMA Genome-F 9: Draft genome sequence of Annulohypoxylon stygium, Aspergillus mulundensis, Berkeleyomyces basicola (syn. Thielaviopsis basicola), Ceratocystis smalleyi, two Cercospora beticola strains, Coleophoma cylindrospora, Fusarium fracticaudum, Phialophora cf. hyalina, and Morchella septimelata.</title>
        <authorList>
            <person name="Wingfield B.D."/>
            <person name="Bills G.F."/>
            <person name="Dong Y."/>
            <person name="Huang W."/>
            <person name="Nel W.J."/>
            <person name="Swalarsk-Parry B.S."/>
            <person name="Vaghefi N."/>
            <person name="Wilken P.M."/>
            <person name="An Z."/>
            <person name="de Beer Z.W."/>
            <person name="De Vos L."/>
            <person name="Chen L."/>
            <person name="Duong T.A."/>
            <person name="Gao Y."/>
            <person name="Hammerbacher A."/>
            <person name="Kikkert J.R."/>
            <person name="Li Y."/>
            <person name="Li H."/>
            <person name="Li K."/>
            <person name="Li Q."/>
            <person name="Liu X."/>
            <person name="Ma X."/>
            <person name="Naidoo K."/>
            <person name="Pethybridge S.J."/>
            <person name="Sun J."/>
            <person name="Steenkamp E.T."/>
            <person name="van der Nest M.A."/>
            <person name="van Wyk S."/>
            <person name="Wingfield M.J."/>
            <person name="Xiong C."/>
            <person name="Yue Q."/>
            <person name="Zhang X."/>
        </authorList>
    </citation>
    <scope>NUCLEOTIDE SEQUENCE [LARGE SCALE GENOMIC DNA]</scope>
    <source>
        <strain evidence="6 7">BP 5553</strain>
    </source>
</reference>
<dbReference type="InterPro" id="IPR000997">
    <property type="entry name" value="Cholinesterase"/>
</dbReference>
<dbReference type="InterPro" id="IPR029058">
    <property type="entry name" value="AB_hydrolase_fold"/>
</dbReference>
<protein>
    <recommendedName>
        <fullName evidence="4">Carboxylic ester hydrolase</fullName>
        <ecNumber evidence="4">3.1.1.-</ecNumber>
    </recommendedName>
</protein>
<sequence>MKASCFISLLGISSCYGFSVGQTIKTSSGPVSGHASTVKSHVSAYLGIPYAQPPVGNLRFMPPEKYHGDKLINGSSVGFACPANTPFAARGNDLNNYDMSLANLTAQGIATLSDLFQVTDTFSEDCLTLNVWVPTGGEDGKAVMIYVYGGSFTGGSTQIGFYDGQHLAAEQDVIVVTLNYRVDILGFHGDPESKNHNPGFLDQRMAVEWVRDNIPAFGGDCARLTLFGQSAGSASVDHYAYSYASDPIVSGLIMESGAAGFGKALPSNNAEAWYKVSDTLGCGTNVTTSSSEIFSCLQKKDVKELFAAIGLNKFGPSVDGITGFADYPALSKAGKFAQLPLLTGNNDFEAGAYIPLYALNGVAQDHKYWVDLTDSEFACPAGARANVSASHGLPIWRYRWFGNFPNIRLFTNPDSGAWHCSEIPFIWNTLPTGPGIPPDTEAEISIRKYIQGAWAAFAKAPFTGLTKYRGGWPQYSPFEPSLVRLAYNNVTGTNVASSGIYDRTCLTTYPIVGRGCG</sequence>
<accession>A0A370TKR5</accession>
<dbReference type="InterPro" id="IPR019819">
    <property type="entry name" value="Carboxylesterase_B_CS"/>
</dbReference>
<dbReference type="GeneID" id="43599587"/>
<dbReference type="PROSITE" id="PS51257">
    <property type="entry name" value="PROKAR_LIPOPROTEIN"/>
    <property type="match status" value="1"/>
</dbReference>
<keyword evidence="3" id="KW-1015">Disulfide bond</keyword>
<evidence type="ECO:0000313" key="7">
    <source>
        <dbReference type="Proteomes" id="UP000254866"/>
    </source>
</evidence>
<dbReference type="InterPro" id="IPR019826">
    <property type="entry name" value="Carboxylesterase_B_AS"/>
</dbReference>
<dbReference type="PRINTS" id="PR00878">
    <property type="entry name" value="CHOLNESTRASE"/>
</dbReference>
<dbReference type="EMBL" id="NPIC01000005">
    <property type="protein sequence ID" value="RDL36126.1"/>
    <property type="molecule type" value="Genomic_DNA"/>
</dbReference>
<evidence type="ECO:0000313" key="6">
    <source>
        <dbReference type="EMBL" id="RDL36126.1"/>
    </source>
</evidence>
<evidence type="ECO:0000256" key="2">
    <source>
        <dbReference type="ARBA" id="ARBA00022801"/>
    </source>
</evidence>
<dbReference type="SUPFAM" id="SSF53474">
    <property type="entry name" value="alpha/beta-Hydrolases"/>
    <property type="match status" value="1"/>
</dbReference>
<keyword evidence="4" id="KW-0732">Signal</keyword>
<dbReference type="PROSITE" id="PS00122">
    <property type="entry name" value="CARBOXYLESTERASE_B_1"/>
    <property type="match status" value="1"/>
</dbReference>
<evidence type="ECO:0000259" key="5">
    <source>
        <dbReference type="Pfam" id="PF00135"/>
    </source>
</evidence>
<comment type="caution">
    <text evidence="6">The sequence shown here is derived from an EMBL/GenBank/DDBJ whole genome shotgun (WGS) entry which is preliminary data.</text>
</comment>
<dbReference type="STRING" id="2656787.A0A370TKR5"/>